<feature type="domain" description="Acyl-CoA dehydrogenase/oxidase C-terminal" evidence="13">
    <location>
        <begin position="291"/>
        <end position="435"/>
    </location>
</feature>
<evidence type="ECO:0000259" key="13">
    <source>
        <dbReference type="Pfam" id="PF00441"/>
    </source>
</evidence>
<evidence type="ECO:0000256" key="3">
    <source>
        <dbReference type="ARBA" id="ARBA00009347"/>
    </source>
</evidence>
<dbReference type="InterPro" id="IPR009075">
    <property type="entry name" value="AcylCo_DH/oxidase_C"/>
</dbReference>
<evidence type="ECO:0000256" key="11">
    <source>
        <dbReference type="ARBA" id="ARBA00049247"/>
    </source>
</evidence>
<comment type="cofactor">
    <cofactor evidence="1">
        <name>FAD</name>
        <dbReference type="ChEBI" id="CHEBI:57692"/>
    </cofactor>
</comment>
<dbReference type="InterPro" id="IPR009100">
    <property type="entry name" value="AcylCoA_DH/oxidase_NM_dom_sf"/>
</dbReference>
<dbReference type="PANTHER" id="PTHR48083">
    <property type="entry name" value="MEDIUM-CHAIN SPECIFIC ACYL-COA DEHYDROGENASE, MITOCHONDRIAL-RELATED"/>
    <property type="match status" value="1"/>
</dbReference>
<dbReference type="PANTHER" id="PTHR48083:SF33">
    <property type="entry name" value="ACYL-COENZYME A DEHYDROGENASE"/>
    <property type="match status" value="1"/>
</dbReference>
<dbReference type="KEGG" id="ome:OLMES_5090"/>
<evidence type="ECO:0000259" key="16">
    <source>
        <dbReference type="Pfam" id="PF09317"/>
    </source>
</evidence>
<evidence type="ECO:0000259" key="14">
    <source>
        <dbReference type="Pfam" id="PF02770"/>
    </source>
</evidence>
<dbReference type="EC" id="1.3.8.8" evidence="5"/>
<comment type="catalytic activity">
    <reaction evidence="11">
        <text>a long-chain 2,3-saturated fatty acyl-CoA + oxidized [electron-transfer flavoprotein] + H(+) = a long-chain (2E)-enoyl-CoA + reduced [electron-transfer flavoprotein]</text>
        <dbReference type="Rhea" id="RHEA:17721"/>
        <dbReference type="Rhea" id="RHEA-COMP:10685"/>
        <dbReference type="Rhea" id="RHEA-COMP:10686"/>
        <dbReference type="ChEBI" id="CHEBI:15378"/>
        <dbReference type="ChEBI" id="CHEBI:57692"/>
        <dbReference type="ChEBI" id="CHEBI:58307"/>
        <dbReference type="ChEBI" id="CHEBI:83721"/>
        <dbReference type="ChEBI" id="CHEBI:83727"/>
        <dbReference type="EC" id="1.3.8.8"/>
    </reaction>
</comment>
<dbReference type="Gene3D" id="1.10.540.10">
    <property type="entry name" value="Acyl-CoA dehydrogenase/oxidase, N-terminal domain"/>
    <property type="match status" value="1"/>
</dbReference>
<evidence type="ECO:0000256" key="10">
    <source>
        <dbReference type="ARBA" id="ARBA00047882"/>
    </source>
</evidence>
<dbReference type="GO" id="GO:0004466">
    <property type="term" value="F:long-chain fatty acyl-CoA dehydrogenase activity"/>
    <property type="evidence" value="ECO:0007669"/>
    <property type="project" value="UniProtKB-EC"/>
</dbReference>
<dbReference type="InterPro" id="IPR006091">
    <property type="entry name" value="Acyl-CoA_Oxase/DH_mid-dom"/>
</dbReference>
<dbReference type="SUPFAM" id="SSF56645">
    <property type="entry name" value="Acyl-CoA dehydrogenase NM domain-like"/>
    <property type="match status" value="1"/>
</dbReference>
<dbReference type="NCBIfam" id="NF009586">
    <property type="entry name" value="PRK13026.1"/>
    <property type="match status" value="1"/>
</dbReference>
<comment type="catalytic activity">
    <reaction evidence="10">
        <text>a medium-chain 2,3-saturated fatty acyl-CoA + oxidized [electron-transfer flavoprotein] + H(+) = a medium-chain (2E)-enoyl-CoA + reduced [electron-transfer flavoprotein]</text>
        <dbReference type="Rhea" id="RHEA:14477"/>
        <dbReference type="Rhea" id="RHEA-COMP:10685"/>
        <dbReference type="Rhea" id="RHEA-COMP:10686"/>
        <dbReference type="ChEBI" id="CHEBI:15378"/>
        <dbReference type="ChEBI" id="CHEBI:57692"/>
        <dbReference type="ChEBI" id="CHEBI:58307"/>
        <dbReference type="ChEBI" id="CHEBI:83723"/>
        <dbReference type="ChEBI" id="CHEBI:83726"/>
        <dbReference type="EC" id="1.3.8.7"/>
    </reaction>
</comment>
<keyword evidence="8" id="KW-0274">FAD</keyword>
<keyword evidence="18" id="KW-1185">Reference proteome</keyword>
<dbReference type="UniPathway" id="UPA00659"/>
<keyword evidence="7" id="KW-0285">Flavoprotein</keyword>
<evidence type="ECO:0000259" key="15">
    <source>
        <dbReference type="Pfam" id="PF02771"/>
    </source>
</evidence>
<organism evidence="17 18">
    <name type="scientific">Oleiphilus messinensis</name>
    <dbReference type="NCBI Taxonomy" id="141451"/>
    <lineage>
        <taxon>Bacteria</taxon>
        <taxon>Pseudomonadati</taxon>
        <taxon>Pseudomonadota</taxon>
        <taxon>Gammaproteobacteria</taxon>
        <taxon>Oceanospirillales</taxon>
        <taxon>Oleiphilaceae</taxon>
        <taxon>Oleiphilus</taxon>
    </lineage>
</organism>
<protein>
    <recommendedName>
        <fullName evidence="6">Acyl-coenzyme A dehydrogenase</fullName>
        <ecNumber evidence="4">1.3.8.7</ecNumber>
        <ecNumber evidence="5">1.3.8.8</ecNumber>
    </recommendedName>
</protein>
<feature type="domain" description="Acyl-CoA oxidase/dehydrogenase middle" evidence="14">
    <location>
        <begin position="171"/>
        <end position="264"/>
    </location>
</feature>
<dbReference type="EMBL" id="CP021425">
    <property type="protein sequence ID" value="ARU59074.1"/>
    <property type="molecule type" value="Genomic_DNA"/>
</dbReference>
<comment type="similarity">
    <text evidence="3">Belongs to the acyl-CoA dehydrogenase family.</text>
</comment>
<evidence type="ECO:0000313" key="17">
    <source>
        <dbReference type="EMBL" id="ARU59074.1"/>
    </source>
</evidence>
<dbReference type="InterPro" id="IPR006089">
    <property type="entry name" value="Acyl-CoA_DH_CS"/>
</dbReference>
<dbReference type="InterPro" id="IPR036250">
    <property type="entry name" value="AcylCo_DH-like_C"/>
</dbReference>
<dbReference type="SUPFAM" id="SSF47203">
    <property type="entry name" value="Acyl-CoA dehydrogenase C-terminal domain-like"/>
    <property type="match status" value="1"/>
</dbReference>
<evidence type="ECO:0000313" key="18">
    <source>
        <dbReference type="Proteomes" id="UP000196027"/>
    </source>
</evidence>
<evidence type="ECO:0000256" key="2">
    <source>
        <dbReference type="ARBA" id="ARBA00005005"/>
    </source>
</evidence>
<dbReference type="Pfam" id="PF02770">
    <property type="entry name" value="Acyl-CoA_dh_M"/>
    <property type="match status" value="1"/>
</dbReference>
<evidence type="ECO:0000256" key="9">
    <source>
        <dbReference type="ARBA" id="ARBA00023002"/>
    </source>
</evidence>
<dbReference type="EC" id="1.3.8.7" evidence="4"/>
<dbReference type="Pfam" id="PF02771">
    <property type="entry name" value="Acyl-CoA_dh_N"/>
    <property type="match status" value="1"/>
</dbReference>
<dbReference type="GO" id="GO:0070991">
    <property type="term" value="F:medium-chain fatty acyl-CoA dehydrogenase activity"/>
    <property type="evidence" value="ECO:0007669"/>
    <property type="project" value="UniProtKB-EC"/>
</dbReference>
<dbReference type="InterPro" id="IPR037069">
    <property type="entry name" value="AcylCoA_DH/ox_N_sf"/>
</dbReference>
<sequence>MFASLMNWMRDNNILPQISDTERQALEAGDVWIDGQFFSGAVDFDSIIKEPYDKLPAHEQAFLDGPCEQLLDMADAYKMQRTRIVPDEIMHFMADNGFFALQIDEKYGGKPFSTQGKSAVMAKITPHSGVLSSLVVIPNSLGAAELLGHYGTEAQKAHYLPKLANGEYIPCFGLTEPTAGSDAASIKAEGEVFRADDDSIQIRMNFRKRYITLAPIANLISLAVRLHDPDNLLGKGEDAGITVVLLEKGLPGLHIGDHHEPIGEFFANGPIVGRDVVVPVEQVLGGQDYVGQGWRMLMESLAGGRMVSLPATGISAMRVAAAATGAYSMVRHQFGIPIGRMEGVETKVGKMASLSYMFEAARVFGCSAVDHGVQPPVTSAIMKVYSTECAREVGTDAMDIMAGSAVMQGPNNILGRGYCSAPVAITVEGANIMSRTLMIFGQGATRCHPHAYHVVEAVEKNDTDAFKRSLLGWLKQFSLGILLTFIAGLTRGYLGVKAPRSVASDTRHYYRRLGWAARRFGLMTNLAMFFIGGKLKARGNLTGRYADIVAWLYIATATLRRYEAEGRRQEDRVLVDYGVQYALAQIQHAYEGLYENFDGALGWFFRTVGRIGIGVNPLAKMPTDQQANAAAQPLQRYDAQFLRLYEGMYLPKDTEVGLGRLFNAFQLYHEAEPVRVKIKDAQKSARLVRGKVDAVAEQACALGVISAAEYALLKSCQEACLRAIEVDVFTREEFVGQQPHGVTATGNGGQRPETETPLMQAADVA</sequence>
<dbReference type="Proteomes" id="UP000196027">
    <property type="component" value="Chromosome"/>
</dbReference>
<dbReference type="RefSeq" id="WP_087463785.1">
    <property type="nucleotide sequence ID" value="NZ_CP021425.1"/>
</dbReference>
<evidence type="ECO:0000256" key="6">
    <source>
        <dbReference type="ARBA" id="ARBA00020144"/>
    </source>
</evidence>
<dbReference type="NCBIfam" id="NF007000">
    <property type="entry name" value="PRK09463.1"/>
    <property type="match status" value="1"/>
</dbReference>
<dbReference type="AlphaFoldDB" id="A0A1Y0II52"/>
<evidence type="ECO:0000256" key="8">
    <source>
        <dbReference type="ARBA" id="ARBA00022827"/>
    </source>
</evidence>
<dbReference type="GO" id="GO:0005737">
    <property type="term" value="C:cytoplasm"/>
    <property type="evidence" value="ECO:0007669"/>
    <property type="project" value="UniProtKB-ARBA"/>
</dbReference>
<dbReference type="PROSITE" id="PS00072">
    <property type="entry name" value="ACYL_COA_DH_1"/>
    <property type="match status" value="1"/>
</dbReference>
<evidence type="ECO:0000256" key="7">
    <source>
        <dbReference type="ARBA" id="ARBA00022630"/>
    </source>
</evidence>
<dbReference type="GO" id="GO:0050660">
    <property type="term" value="F:flavin adenine dinucleotide binding"/>
    <property type="evidence" value="ECO:0007669"/>
    <property type="project" value="InterPro"/>
</dbReference>
<dbReference type="Gene3D" id="1.20.140.10">
    <property type="entry name" value="Butyryl-CoA Dehydrogenase, subunit A, domain 3"/>
    <property type="match status" value="1"/>
</dbReference>
<feature type="region of interest" description="Disordered" evidence="12">
    <location>
        <begin position="739"/>
        <end position="765"/>
    </location>
</feature>
<gene>
    <name evidence="17" type="ORF">OLMES_5090</name>
</gene>
<name>A0A1Y0II52_9GAMM</name>
<dbReference type="InterPro" id="IPR015396">
    <property type="entry name" value="FadE_C"/>
</dbReference>
<evidence type="ECO:0000256" key="12">
    <source>
        <dbReference type="SAM" id="MobiDB-lite"/>
    </source>
</evidence>
<proteinExistence type="inferred from homology"/>
<dbReference type="Gene3D" id="2.40.110.10">
    <property type="entry name" value="Butyryl-CoA Dehydrogenase, subunit A, domain 2"/>
    <property type="match status" value="1"/>
</dbReference>
<dbReference type="InterPro" id="IPR013786">
    <property type="entry name" value="AcylCoA_DH/ox_N"/>
</dbReference>
<feature type="domain" description="Acyl-CoA dehydrogenase/oxidase N-terminal" evidence="15">
    <location>
        <begin position="76"/>
        <end position="167"/>
    </location>
</feature>
<reference evidence="17 18" key="1">
    <citation type="submission" date="2017-05" db="EMBL/GenBank/DDBJ databases">
        <title>Genomic insights into alkan degradation activity of Oleiphilus messinensis.</title>
        <authorList>
            <person name="Kozyavkin S.A."/>
            <person name="Slesarev A.I."/>
            <person name="Golyshin P.N."/>
            <person name="Korzhenkov A."/>
            <person name="Golyshina O.N."/>
            <person name="Toshchakov S.V."/>
        </authorList>
    </citation>
    <scope>NUCLEOTIDE SEQUENCE [LARGE SCALE GENOMIC DNA]</scope>
    <source>
        <strain evidence="17 18">ME102</strain>
    </source>
</reference>
<dbReference type="InterPro" id="IPR050741">
    <property type="entry name" value="Acyl-CoA_dehydrogenase"/>
</dbReference>
<dbReference type="GO" id="GO:0033539">
    <property type="term" value="P:fatty acid beta-oxidation using acyl-CoA dehydrogenase"/>
    <property type="evidence" value="ECO:0007669"/>
    <property type="project" value="InterPro"/>
</dbReference>
<evidence type="ECO:0000256" key="4">
    <source>
        <dbReference type="ARBA" id="ARBA00012033"/>
    </source>
</evidence>
<dbReference type="InterPro" id="IPR046373">
    <property type="entry name" value="Acyl-CoA_Oxase/DH_mid-dom_sf"/>
</dbReference>
<feature type="domain" description="Acyl-CoA dehydrogenase C-terminal bacterial-type" evidence="16">
    <location>
        <begin position="445"/>
        <end position="729"/>
    </location>
</feature>
<dbReference type="Pfam" id="PF00441">
    <property type="entry name" value="Acyl-CoA_dh_1"/>
    <property type="match status" value="1"/>
</dbReference>
<evidence type="ECO:0000256" key="5">
    <source>
        <dbReference type="ARBA" id="ARBA00012040"/>
    </source>
</evidence>
<comment type="pathway">
    <text evidence="2">Lipid metabolism; fatty acid beta-oxidation.</text>
</comment>
<keyword evidence="9" id="KW-0560">Oxidoreductase</keyword>
<dbReference type="OrthoDB" id="9802447at2"/>
<evidence type="ECO:0000256" key="1">
    <source>
        <dbReference type="ARBA" id="ARBA00001974"/>
    </source>
</evidence>
<accession>A0A1Y0II52</accession>
<dbReference type="Pfam" id="PF09317">
    <property type="entry name" value="ACDH_C"/>
    <property type="match status" value="1"/>
</dbReference>